<evidence type="ECO:0000313" key="1">
    <source>
        <dbReference type="EMBL" id="HIH93636.1"/>
    </source>
</evidence>
<name>A0A832W9F0_9EURY</name>
<dbReference type="InterPro" id="IPR058715">
    <property type="entry name" value="PDDEXK_nuclease-rel"/>
</dbReference>
<evidence type="ECO:0000313" key="2">
    <source>
        <dbReference type="Proteomes" id="UP000600774"/>
    </source>
</evidence>
<dbReference type="EMBL" id="DUJU01000074">
    <property type="protein sequence ID" value="HIH93636.1"/>
    <property type="molecule type" value="Genomic_DNA"/>
</dbReference>
<gene>
    <name evidence="1" type="ORF">HA338_06220</name>
</gene>
<dbReference type="GeneID" id="1475725"/>
<dbReference type="Proteomes" id="UP000600774">
    <property type="component" value="Unassembled WGS sequence"/>
</dbReference>
<dbReference type="RefSeq" id="WP_011023731.1">
    <property type="nucleotide sequence ID" value="NZ_DUJU01000074.1"/>
</dbReference>
<comment type="caution">
    <text evidence="1">The sequence shown here is derived from an EMBL/GenBank/DDBJ whole genome shotgun (WGS) entry which is preliminary data.</text>
</comment>
<protein>
    <submittedName>
        <fullName evidence="1">Uncharacterized protein</fullName>
    </submittedName>
</protein>
<sequence>MKAASIEPNTRASRNGKKIEKLVMRLLPGVVFGDGKFDAKYKGKHLEIKSCVESAIDRSHPNTQCRSGRFFFKEAQHEALTEAGGEYLFCVHSEEDPADPIDPVIFVRVPAEKIQLSAFSDGKSVAWTKVFRMVI</sequence>
<accession>A0A832W9F0</accession>
<proteinExistence type="predicted"/>
<dbReference type="AlphaFoldDB" id="A0A832W9F0"/>
<dbReference type="Pfam" id="PF25941">
    <property type="entry name" value="PDDEXK_16"/>
    <property type="match status" value="1"/>
</dbReference>
<organism evidence="1 2">
    <name type="scientific">Methanosarcina acetivorans</name>
    <dbReference type="NCBI Taxonomy" id="2214"/>
    <lineage>
        <taxon>Archaea</taxon>
        <taxon>Methanobacteriati</taxon>
        <taxon>Methanobacteriota</taxon>
        <taxon>Stenosarchaea group</taxon>
        <taxon>Methanomicrobia</taxon>
        <taxon>Methanosarcinales</taxon>
        <taxon>Methanosarcinaceae</taxon>
        <taxon>Methanosarcina</taxon>
    </lineage>
</organism>
<reference evidence="1" key="1">
    <citation type="journal article" date="2020" name="bioRxiv">
        <title>A rank-normalized archaeal taxonomy based on genome phylogeny resolves widespread incomplete and uneven classifications.</title>
        <authorList>
            <person name="Rinke C."/>
            <person name="Chuvochina M."/>
            <person name="Mussig A.J."/>
            <person name="Chaumeil P.-A."/>
            <person name="Waite D.W."/>
            <person name="Whitman W.B."/>
            <person name="Parks D.H."/>
            <person name="Hugenholtz P."/>
        </authorList>
    </citation>
    <scope>NUCLEOTIDE SEQUENCE</scope>
    <source>
        <strain evidence="1">UBA8876</strain>
    </source>
</reference>